<comment type="caution">
    <text evidence="2">The sequence shown here is derived from an EMBL/GenBank/DDBJ whole genome shotgun (WGS) entry which is preliminary data.</text>
</comment>
<dbReference type="InterPro" id="IPR011990">
    <property type="entry name" value="TPR-like_helical_dom_sf"/>
</dbReference>
<evidence type="ECO:0000313" key="3">
    <source>
        <dbReference type="Proteomes" id="UP001385892"/>
    </source>
</evidence>
<dbReference type="Proteomes" id="UP001385892">
    <property type="component" value="Unassembled WGS sequence"/>
</dbReference>
<proteinExistence type="predicted"/>
<accession>A0ABU8WNT8</accession>
<dbReference type="Gene3D" id="1.25.40.10">
    <property type="entry name" value="Tetratricopeptide repeat domain"/>
    <property type="match status" value="1"/>
</dbReference>
<name>A0ABU8WNT8_9BURK</name>
<dbReference type="EMBL" id="JBBKZT010000009">
    <property type="protein sequence ID" value="MEJ8849054.1"/>
    <property type="molecule type" value="Genomic_DNA"/>
</dbReference>
<feature type="chain" id="PRO_5046316968" description="Tetratricopeptide repeat protein" evidence="1">
    <location>
        <begin position="30"/>
        <end position="409"/>
    </location>
</feature>
<gene>
    <name evidence="2" type="ORF">WKW82_20520</name>
</gene>
<evidence type="ECO:0000256" key="1">
    <source>
        <dbReference type="SAM" id="SignalP"/>
    </source>
</evidence>
<feature type="signal peptide" evidence="1">
    <location>
        <begin position="1"/>
        <end position="29"/>
    </location>
</feature>
<keyword evidence="1" id="KW-0732">Signal</keyword>
<sequence>MAHRPSGRLAGAIVVLSLAMLLASTAARAVPRVPTSDSEIVETLPAVAGWSREERRLRRELVARPRDEGVALAAAQVYLDLARAQGDARYAGYAMGVLQAWQPLSASTPNAILIMHATVAQFLHDFDGAERTLRMALASHPDDAQGWLTLATILRVRGRYDESDTACRALVRARQYIYAEPCLAENNGLRGDHEAAQQVLQDLLDSPFLQEKRLGPFRQWLLTTQAEIAELAGRDAQADAAYRRAIGMGTSGYDVLAFSDFLLRRNRPAEVLPLLKPEARSDAVLLRIVMAQQRLAAQDKLPVAQREAAQRDAGELAARFDAAALRPGSAQLHAREHAMFALDVQGDASKALALARLNVQLQREPTDLLLFARAAAAARDEGAQREVKALMRQIGLRDARVDAVLGGAA</sequence>
<dbReference type="SUPFAM" id="SSF48452">
    <property type="entry name" value="TPR-like"/>
    <property type="match status" value="1"/>
</dbReference>
<evidence type="ECO:0000313" key="2">
    <source>
        <dbReference type="EMBL" id="MEJ8849054.1"/>
    </source>
</evidence>
<protein>
    <recommendedName>
        <fullName evidence="4">Tetratricopeptide repeat protein</fullName>
    </recommendedName>
</protein>
<reference evidence="2 3" key="1">
    <citation type="submission" date="2024-03" db="EMBL/GenBank/DDBJ databases">
        <title>Novel species of the genus Variovorax.</title>
        <authorList>
            <person name="Liu Q."/>
            <person name="Xin Y.-H."/>
        </authorList>
    </citation>
    <scope>NUCLEOTIDE SEQUENCE [LARGE SCALE GENOMIC DNA]</scope>
    <source>
        <strain evidence="2 3">KACC 18900</strain>
    </source>
</reference>
<organism evidence="2 3">
    <name type="scientific">Variovorax rhizosphaerae</name>
    <dbReference type="NCBI Taxonomy" id="1836200"/>
    <lineage>
        <taxon>Bacteria</taxon>
        <taxon>Pseudomonadati</taxon>
        <taxon>Pseudomonadota</taxon>
        <taxon>Betaproteobacteria</taxon>
        <taxon>Burkholderiales</taxon>
        <taxon>Comamonadaceae</taxon>
        <taxon>Variovorax</taxon>
    </lineage>
</organism>
<dbReference type="RefSeq" id="WP_340344184.1">
    <property type="nucleotide sequence ID" value="NZ_JBBKZT010000009.1"/>
</dbReference>
<evidence type="ECO:0008006" key="4">
    <source>
        <dbReference type="Google" id="ProtNLM"/>
    </source>
</evidence>
<keyword evidence="3" id="KW-1185">Reference proteome</keyword>